<accession>A0A224YR51</accession>
<dbReference type="InterPro" id="IPR040391">
    <property type="entry name" value="BEND5"/>
</dbReference>
<organism evidence="2">
    <name type="scientific">Rhipicephalus zambeziensis</name>
    <dbReference type="NCBI Taxonomy" id="60191"/>
    <lineage>
        <taxon>Eukaryota</taxon>
        <taxon>Metazoa</taxon>
        <taxon>Ecdysozoa</taxon>
        <taxon>Arthropoda</taxon>
        <taxon>Chelicerata</taxon>
        <taxon>Arachnida</taxon>
        <taxon>Acari</taxon>
        <taxon>Parasitiformes</taxon>
        <taxon>Ixodida</taxon>
        <taxon>Ixodoidea</taxon>
        <taxon>Ixodidae</taxon>
        <taxon>Rhipicephalinae</taxon>
        <taxon>Rhipicephalus</taxon>
        <taxon>Rhipicephalus</taxon>
    </lineage>
</organism>
<feature type="coiled-coil region" evidence="1">
    <location>
        <begin position="106"/>
        <end position="140"/>
    </location>
</feature>
<keyword evidence="1" id="KW-0175">Coiled coil</keyword>
<dbReference type="EMBL" id="GFPF01008931">
    <property type="protein sequence ID" value="MAA20077.1"/>
    <property type="molecule type" value="Transcribed_RNA"/>
</dbReference>
<evidence type="ECO:0000256" key="1">
    <source>
        <dbReference type="SAM" id="Coils"/>
    </source>
</evidence>
<evidence type="ECO:0000313" key="2">
    <source>
        <dbReference type="EMBL" id="MAA20077.1"/>
    </source>
</evidence>
<dbReference type="GO" id="GO:0045892">
    <property type="term" value="P:negative regulation of DNA-templated transcription"/>
    <property type="evidence" value="ECO:0007669"/>
    <property type="project" value="InterPro"/>
</dbReference>
<dbReference type="PANTHER" id="PTHR14628">
    <property type="entry name" value="BEN DOMAIN-CONTAINING PROTEIN 5"/>
    <property type="match status" value="1"/>
</dbReference>
<evidence type="ECO:0008006" key="3">
    <source>
        <dbReference type="Google" id="ProtNLM"/>
    </source>
</evidence>
<dbReference type="GO" id="GO:0003677">
    <property type="term" value="F:DNA binding"/>
    <property type="evidence" value="ECO:0007669"/>
    <property type="project" value="InterPro"/>
</dbReference>
<proteinExistence type="predicted"/>
<name>A0A224YR51_9ACAR</name>
<reference evidence="2" key="1">
    <citation type="journal article" date="2017" name="Parasit. Vectors">
        <title>Sialotranscriptomics of Rhipicephalus zambeziensis reveals intricate expression profiles of secretory proteins and suggests tight temporal transcriptional regulation during blood-feeding.</title>
        <authorList>
            <person name="de Castro M.H."/>
            <person name="de Klerk D."/>
            <person name="Pienaar R."/>
            <person name="Rees D.J.G."/>
            <person name="Mans B.J."/>
        </authorList>
    </citation>
    <scope>NUCLEOTIDE SEQUENCE</scope>
    <source>
        <tissue evidence="2">Salivary glands</tissue>
    </source>
</reference>
<dbReference type="PANTHER" id="PTHR14628:SF1">
    <property type="entry name" value="BEN DOMAIN-CONTAINING PROTEIN 5"/>
    <property type="match status" value="1"/>
</dbReference>
<dbReference type="AlphaFoldDB" id="A0A224YR51"/>
<sequence length="374" mass="41897">MFAYVKYEDKYKAILPISLVKTFSPKSDDDFDRTKKVQAFWRSDDGDIQGYYPAFVCALAGDLDTMRLKLKTMREPFPRIIDADEREEVPLRKRESEEPNGENVFVVELQKIIEKKEKENKSLKKQLREANALNGRLTRALLDKIEVARATAERQEGQVIAEFTLPSSLDAGTGLPKEMVEDVCDADMDGDATCLLPGSVVSDCSASIGIEVTHLEDYNGTFAPCDEQQQPAPAAAEPEAVALTTVPDDLYQVFGGQIKIGHNTFMPLDKWQYIMRNTKDGKFCLELARHFWPAAEAAKRSLTGQACRSISTDHVKLQATPEKVDMMKGCLQQFIENHVEPGRPAEVRLAAVRRYLSNFFTEAGRAGRRGHGTK</sequence>
<protein>
    <recommendedName>
        <fullName evidence="3">BEN domain-containing protein</fullName>
    </recommendedName>
</protein>